<dbReference type="Proteomes" id="UP000296883">
    <property type="component" value="Chromosome"/>
</dbReference>
<reference evidence="2 4" key="1">
    <citation type="submission" date="2019-03" db="EMBL/GenBank/DDBJ databases">
        <title>Vagococcus sp. was isolated fron gut of Carduelis flavirostris.</title>
        <authorList>
            <person name="Ge Y."/>
        </authorList>
    </citation>
    <scope>NUCLEOTIDE SEQUENCE [LARGE SCALE GENOMIC DNA]</scope>
    <source>
        <strain evidence="2 4">CF-210</strain>
    </source>
</reference>
<evidence type="ECO:0000313" key="3">
    <source>
        <dbReference type="Proteomes" id="UP000296883"/>
    </source>
</evidence>
<dbReference type="EMBL" id="CP038865">
    <property type="protein sequence ID" value="QCA28746.1"/>
    <property type="molecule type" value="Genomic_DNA"/>
</dbReference>
<reference evidence="1 3" key="2">
    <citation type="journal article" date="2020" name="Int. J. Syst. Evol. Microbiol.">
        <title>Vagococcus xieshaowenii sp. nov., isolated from snow finch (Montifringilla taczanowskii) cloacal content.</title>
        <authorList>
            <person name="Ge Y."/>
            <person name="Yang J."/>
            <person name="Lai X.H."/>
            <person name="Zhang G."/>
            <person name="Jin D."/>
            <person name="Lu S."/>
            <person name="Wang B."/>
            <person name="Huang Y."/>
            <person name="Huang Y."/>
            <person name="Ren Z."/>
            <person name="Zhang X."/>
            <person name="Xu J."/>
        </authorList>
    </citation>
    <scope>NUCLEOTIDE SEQUENCE [LARGE SCALE GENOMIC DNA]</scope>
    <source>
        <strain evidence="1">Personal::cf-49</strain>
        <strain evidence="3">personal::cf-49</strain>
    </source>
</reference>
<dbReference type="PROSITE" id="PS51257">
    <property type="entry name" value="PROKAR_LIPOPROTEIN"/>
    <property type="match status" value="1"/>
</dbReference>
<dbReference type="Proteomes" id="UP000297725">
    <property type="component" value="Unassembled WGS sequence"/>
</dbReference>
<proteinExistence type="predicted"/>
<keyword evidence="3" id="KW-1185">Reference proteome</keyword>
<organism evidence="2 4">
    <name type="scientific">Vagococcus xieshaowenii</name>
    <dbReference type="NCBI Taxonomy" id="2562451"/>
    <lineage>
        <taxon>Bacteria</taxon>
        <taxon>Bacillati</taxon>
        <taxon>Bacillota</taxon>
        <taxon>Bacilli</taxon>
        <taxon>Lactobacillales</taxon>
        <taxon>Enterococcaceae</taxon>
        <taxon>Vagococcus</taxon>
    </lineage>
</organism>
<dbReference type="EMBL" id="SRHU01000024">
    <property type="protein sequence ID" value="TFZ40446.1"/>
    <property type="molecule type" value="Genomic_DNA"/>
</dbReference>
<accession>A0AAJ5JL15</accession>
<evidence type="ECO:0000313" key="2">
    <source>
        <dbReference type="EMBL" id="TFZ40446.1"/>
    </source>
</evidence>
<gene>
    <name evidence="2" type="ORF">E4031_06545</name>
    <name evidence="1" type="ORF">E4Z98_05230</name>
</gene>
<dbReference type="AlphaFoldDB" id="A0AAJ5JL15"/>
<protein>
    <recommendedName>
        <fullName evidence="5">Lipoprotein</fullName>
    </recommendedName>
</protein>
<name>A0AAJ5JL15_9ENTE</name>
<evidence type="ECO:0000313" key="1">
    <source>
        <dbReference type="EMBL" id="QCA28746.1"/>
    </source>
</evidence>
<evidence type="ECO:0000313" key="4">
    <source>
        <dbReference type="Proteomes" id="UP000297725"/>
    </source>
</evidence>
<dbReference type="RefSeq" id="WP_135254649.1">
    <property type="nucleotide sequence ID" value="NZ_CP038865.1"/>
</dbReference>
<sequence>MKKIISGLIIIGILAFTMVGCGASGQKEPVPYSKMTEFDTDTIGSSKDLIKELGNPKTIITETKDMEAIIEGVIQNLELPRKTGDISRDAVNEVGYSQFIEIAEDRLETVSSLEGNENFKVLEYRTISSKNEEYSNYFIFDNEEYITTFWDMSPYIY</sequence>
<evidence type="ECO:0008006" key="5">
    <source>
        <dbReference type="Google" id="ProtNLM"/>
    </source>
</evidence>